<name>A0A0V8GBW9_9BACL</name>
<feature type="signal peptide" evidence="2">
    <location>
        <begin position="1"/>
        <end position="21"/>
    </location>
</feature>
<evidence type="ECO:0000313" key="3">
    <source>
        <dbReference type="EMBL" id="KSU47723.1"/>
    </source>
</evidence>
<sequence length="394" mass="45085">MKRKQLTFFVSAIASISIISACSFSPENKMTERIPEDSVAPTKNQKETKKEDIPDSTASDKTTINKLEHVPYDQSIGKVNTYNLSSFFKDRVVTIAPEFIHKNHIFYYDNREGHKNLIYRYDMNKKQNISIYSTSKKFGMMTGTNSALFWLELDKPTKVGIKWAVMKMDVETKQVKKLDSGESRFQTMPPYIEVANGKATWITHDATETETISYLKTFSLLKNKTSTLQTFKLKEGEQREGIFPFDYRESDAGLIIHKSTFNKGNKNPTLETKDGTYKQAMNGLIDFDRGVNYVALGQEGKALFQNIHNPKNNLEFLTSDPRLTADAFNFISPNRVVFREGMNQLFYADLKKKTVSPLTSYDETTTKPKLVDNRLIYAVSGLHNIKFKVLTLKK</sequence>
<dbReference type="EMBL" id="LNQL01000007">
    <property type="protein sequence ID" value="KSU47723.1"/>
    <property type="molecule type" value="Genomic_DNA"/>
</dbReference>
<dbReference type="OrthoDB" id="2352911at2"/>
<reference evidence="3 4" key="1">
    <citation type="journal article" date="2015" name="Int. J. Syst. Evol. Microbiol.">
        <title>Exiguobacterium enclense sp. nov., isolated from sediment.</title>
        <authorList>
            <person name="Dastager S.G."/>
            <person name="Mawlankar R."/>
            <person name="Sonalkar V.V."/>
            <person name="Thorat M.N."/>
            <person name="Mual P."/>
            <person name="Verma A."/>
            <person name="Krishnamurthi S."/>
            <person name="Tang S.K."/>
            <person name="Li W.J."/>
        </authorList>
    </citation>
    <scope>NUCLEOTIDE SEQUENCE [LARGE SCALE GENOMIC DNA]</scope>
    <source>
        <strain evidence="3 4">NIO-1109</strain>
    </source>
</reference>
<comment type="caution">
    <text evidence="3">The sequence shown here is derived from an EMBL/GenBank/DDBJ whole genome shotgun (WGS) entry which is preliminary data.</text>
</comment>
<evidence type="ECO:0000256" key="1">
    <source>
        <dbReference type="SAM" id="MobiDB-lite"/>
    </source>
</evidence>
<evidence type="ECO:0008006" key="5">
    <source>
        <dbReference type="Google" id="ProtNLM"/>
    </source>
</evidence>
<dbReference type="AlphaFoldDB" id="A0A0V8GBW9"/>
<feature type="chain" id="PRO_5006891806" description="Lipoprotein" evidence="2">
    <location>
        <begin position="22"/>
        <end position="394"/>
    </location>
</feature>
<proteinExistence type="predicted"/>
<accession>A0A0V8GBW9</accession>
<feature type="compositionally biased region" description="Basic and acidic residues" evidence="1">
    <location>
        <begin position="44"/>
        <end position="53"/>
    </location>
</feature>
<feature type="region of interest" description="Disordered" evidence="1">
    <location>
        <begin position="32"/>
        <end position="60"/>
    </location>
</feature>
<dbReference type="PROSITE" id="PS51257">
    <property type="entry name" value="PROKAR_LIPOPROTEIN"/>
    <property type="match status" value="1"/>
</dbReference>
<protein>
    <recommendedName>
        <fullName evidence="5">Lipoprotein</fullName>
    </recommendedName>
</protein>
<organism evidence="3 4">
    <name type="scientific">Exiguobacterium indicum</name>
    <dbReference type="NCBI Taxonomy" id="296995"/>
    <lineage>
        <taxon>Bacteria</taxon>
        <taxon>Bacillati</taxon>
        <taxon>Bacillota</taxon>
        <taxon>Bacilli</taxon>
        <taxon>Bacillales</taxon>
        <taxon>Bacillales Family XII. Incertae Sedis</taxon>
        <taxon>Exiguobacterium</taxon>
    </lineage>
</organism>
<keyword evidence="2" id="KW-0732">Signal</keyword>
<evidence type="ECO:0000256" key="2">
    <source>
        <dbReference type="SAM" id="SignalP"/>
    </source>
</evidence>
<gene>
    <name evidence="3" type="ORF">AS033_15840</name>
</gene>
<dbReference type="Proteomes" id="UP000053797">
    <property type="component" value="Unassembled WGS sequence"/>
</dbReference>
<evidence type="ECO:0000313" key="4">
    <source>
        <dbReference type="Proteomes" id="UP000053797"/>
    </source>
</evidence>
<dbReference type="RefSeq" id="WP_058266073.1">
    <property type="nucleotide sequence ID" value="NZ_FMYN01000007.1"/>
</dbReference>